<dbReference type="EMBL" id="RBZO01000057">
    <property type="protein sequence ID" value="RKQ11647.1"/>
    <property type="molecule type" value="Genomic_DNA"/>
</dbReference>
<keyword evidence="2" id="KW-1185">Reference proteome</keyword>
<evidence type="ECO:0000313" key="2">
    <source>
        <dbReference type="Proteomes" id="UP000281813"/>
    </source>
</evidence>
<dbReference type="Proteomes" id="UP000281813">
    <property type="component" value="Unassembled WGS sequence"/>
</dbReference>
<protein>
    <submittedName>
        <fullName evidence="1">Oxidoreductase</fullName>
    </submittedName>
</protein>
<comment type="caution">
    <text evidence="1">The sequence shown here is derived from an EMBL/GenBank/DDBJ whole genome shotgun (WGS) entry which is preliminary data.</text>
</comment>
<name>A0A494YR89_9BACI</name>
<dbReference type="OrthoDB" id="47917at2"/>
<accession>A0A494YR89</accession>
<evidence type="ECO:0000313" key="1">
    <source>
        <dbReference type="EMBL" id="RKQ11647.1"/>
    </source>
</evidence>
<sequence length="305" mass="34876">MKKFILIFSTIIIIGLIFGISYYEMQGLNSFPRLNHSNITTNPSTREQPQVAPLHPVNNDSISYSLQNDELNITFNKGQDWVKVPVEKDLLFDGEYRGNKQTLIDDSYILTEDRAAFLYRQGAVVLKNSLDQGKTWKDVIITESFPVLRFRKVDFLNEQFGYVIISGDRTMSQEYSAAFLTHDGGETWEQTADLPTTRLISDGGFVDERTGFLSYGTINPEEPDLYVTQDSGNTWYKAVFHIPEQYDRIFVQTEVPVKEEDHLSVMVNQGPNGDYEGGRVKGKFISKDNGLTWDFSEEVHPNERI</sequence>
<dbReference type="Gene3D" id="2.130.10.10">
    <property type="entry name" value="YVTN repeat-like/Quinoprotein amine dehydrogenase"/>
    <property type="match status" value="1"/>
</dbReference>
<organism evidence="1 2">
    <name type="scientific">Oceanobacillus bengalensis</name>
    <dbReference type="NCBI Taxonomy" id="1435466"/>
    <lineage>
        <taxon>Bacteria</taxon>
        <taxon>Bacillati</taxon>
        <taxon>Bacillota</taxon>
        <taxon>Bacilli</taxon>
        <taxon>Bacillales</taxon>
        <taxon>Bacillaceae</taxon>
        <taxon>Oceanobacillus</taxon>
    </lineage>
</organism>
<gene>
    <name evidence="1" type="ORF">D8M05_19565</name>
</gene>
<dbReference type="InterPro" id="IPR015943">
    <property type="entry name" value="WD40/YVTN_repeat-like_dom_sf"/>
</dbReference>
<dbReference type="RefSeq" id="WP_121134747.1">
    <property type="nucleotide sequence ID" value="NZ_JBHUFK010000052.1"/>
</dbReference>
<dbReference type="SUPFAM" id="SSF110296">
    <property type="entry name" value="Oligoxyloglucan reducing end-specific cellobiohydrolase"/>
    <property type="match status" value="1"/>
</dbReference>
<proteinExistence type="predicted"/>
<dbReference type="AlphaFoldDB" id="A0A494YR89"/>
<reference evidence="1 2" key="1">
    <citation type="journal article" date="2015" name="Antonie Van Leeuwenhoek">
        <title>Oceanobacillus bengalensis sp. nov., a bacterium isolated from seawater of the Bay of Bengal.</title>
        <authorList>
            <person name="Yongchang O."/>
            <person name="Xiang W."/>
            <person name="Wang G."/>
        </authorList>
    </citation>
    <scope>NUCLEOTIDE SEQUENCE [LARGE SCALE GENOMIC DNA]</scope>
    <source>
        <strain evidence="1 2">MCCC 1K00260</strain>
    </source>
</reference>